<keyword evidence="2" id="KW-1185">Reference proteome</keyword>
<name>A0A7N2LX08_QUELO</name>
<dbReference type="EMBL" id="LRBV02000006">
    <property type="status" value="NOT_ANNOTATED_CDS"/>
    <property type="molecule type" value="Genomic_DNA"/>
</dbReference>
<evidence type="ECO:0000313" key="2">
    <source>
        <dbReference type="Proteomes" id="UP000594261"/>
    </source>
</evidence>
<dbReference type="Gramene" id="QL06p013054:mrna">
    <property type="protein sequence ID" value="QL06p013054:mrna:CDS:1"/>
    <property type="gene ID" value="QL06p013054"/>
</dbReference>
<reference evidence="1 2" key="1">
    <citation type="journal article" date="2016" name="G3 (Bethesda)">
        <title>First Draft Assembly and Annotation of the Genome of a California Endemic Oak Quercus lobata Nee (Fagaceae).</title>
        <authorList>
            <person name="Sork V.L."/>
            <person name="Fitz-Gibbon S.T."/>
            <person name="Puiu D."/>
            <person name="Crepeau M."/>
            <person name="Gugger P.F."/>
            <person name="Sherman R."/>
            <person name="Stevens K."/>
            <person name="Langley C.H."/>
            <person name="Pellegrini M."/>
            <person name="Salzberg S.L."/>
        </authorList>
    </citation>
    <scope>NUCLEOTIDE SEQUENCE [LARGE SCALE GENOMIC DNA]</scope>
    <source>
        <strain evidence="1 2">cv. SW786</strain>
    </source>
</reference>
<accession>A0A7N2LX08</accession>
<proteinExistence type="predicted"/>
<dbReference type="Proteomes" id="UP000594261">
    <property type="component" value="Chromosome 6"/>
</dbReference>
<dbReference type="OMA" id="CDSLAVY"/>
<reference evidence="1" key="2">
    <citation type="submission" date="2021-01" db="UniProtKB">
        <authorList>
            <consortium name="EnsemblPlants"/>
        </authorList>
    </citation>
    <scope>IDENTIFICATION</scope>
</reference>
<dbReference type="AlphaFoldDB" id="A0A7N2LX08"/>
<sequence>MSMRNWMLPRFPDNYRRERDSDEREYYAGLRREWDFRVNESNALHDDLVRIGAPLVDRVSLTLSRQNMHQYDRAVTKIKKENNLMILRRSRYHMLQLAEELAAATNRQLTPTERNNVLNYEDYLSE</sequence>
<dbReference type="EnsemblPlants" id="QL06p013054:mrna">
    <property type="protein sequence ID" value="QL06p013054:mrna:CDS:1"/>
    <property type="gene ID" value="QL06p013054"/>
</dbReference>
<protein>
    <submittedName>
        <fullName evidence="1">Uncharacterized protein</fullName>
    </submittedName>
</protein>
<organism evidence="1 2">
    <name type="scientific">Quercus lobata</name>
    <name type="common">Valley oak</name>
    <dbReference type="NCBI Taxonomy" id="97700"/>
    <lineage>
        <taxon>Eukaryota</taxon>
        <taxon>Viridiplantae</taxon>
        <taxon>Streptophyta</taxon>
        <taxon>Embryophyta</taxon>
        <taxon>Tracheophyta</taxon>
        <taxon>Spermatophyta</taxon>
        <taxon>Magnoliopsida</taxon>
        <taxon>eudicotyledons</taxon>
        <taxon>Gunneridae</taxon>
        <taxon>Pentapetalae</taxon>
        <taxon>rosids</taxon>
        <taxon>fabids</taxon>
        <taxon>Fagales</taxon>
        <taxon>Fagaceae</taxon>
        <taxon>Quercus</taxon>
    </lineage>
</organism>
<dbReference type="InParanoid" id="A0A7N2LX08"/>
<evidence type="ECO:0000313" key="1">
    <source>
        <dbReference type="EnsemblPlants" id="QL06p013054:mrna:CDS:1"/>
    </source>
</evidence>